<dbReference type="AlphaFoldDB" id="A0A8X8I8C9"/>
<evidence type="ECO:0000256" key="1">
    <source>
        <dbReference type="ARBA" id="ARBA00023125"/>
    </source>
</evidence>
<dbReference type="InterPro" id="IPR014710">
    <property type="entry name" value="RmlC-like_jellyroll"/>
</dbReference>
<name>A0A8X8I8C9_9BACT</name>
<evidence type="ECO:0000313" key="3">
    <source>
        <dbReference type="EMBL" id="SDW08421.1"/>
    </source>
</evidence>
<dbReference type="Gene3D" id="2.60.120.10">
    <property type="entry name" value="Jelly Rolls"/>
    <property type="match status" value="1"/>
</dbReference>
<dbReference type="RefSeq" id="WP_092721376.1">
    <property type="nucleotide sequence ID" value="NZ_FNNO01000001.1"/>
</dbReference>
<dbReference type="PROSITE" id="PS50943">
    <property type="entry name" value="HTH_CROC1"/>
    <property type="match status" value="1"/>
</dbReference>
<dbReference type="GO" id="GO:0003700">
    <property type="term" value="F:DNA-binding transcription factor activity"/>
    <property type="evidence" value="ECO:0007669"/>
    <property type="project" value="TreeGrafter"/>
</dbReference>
<keyword evidence="4" id="KW-1185">Reference proteome</keyword>
<gene>
    <name evidence="3" type="ORF">SAMN05444410_101198</name>
</gene>
<dbReference type="InterPro" id="IPR050807">
    <property type="entry name" value="TransReg_Diox_bact_type"/>
</dbReference>
<evidence type="ECO:0000313" key="4">
    <source>
        <dbReference type="Proteomes" id="UP000198711"/>
    </source>
</evidence>
<dbReference type="SUPFAM" id="SSF51182">
    <property type="entry name" value="RmlC-like cupins"/>
    <property type="match status" value="1"/>
</dbReference>
<dbReference type="InterPro" id="IPR011051">
    <property type="entry name" value="RmlC_Cupin_sf"/>
</dbReference>
<dbReference type="Pfam" id="PF01381">
    <property type="entry name" value="HTH_3"/>
    <property type="match status" value="1"/>
</dbReference>
<accession>A0A8X8I8C9</accession>
<dbReference type="Gene3D" id="1.10.260.40">
    <property type="entry name" value="lambda repressor-like DNA-binding domains"/>
    <property type="match status" value="1"/>
</dbReference>
<dbReference type="InterPro" id="IPR013096">
    <property type="entry name" value="Cupin_2"/>
</dbReference>
<dbReference type="InterPro" id="IPR010982">
    <property type="entry name" value="Lambda_DNA-bd_dom_sf"/>
</dbReference>
<dbReference type="GO" id="GO:0005829">
    <property type="term" value="C:cytosol"/>
    <property type="evidence" value="ECO:0007669"/>
    <property type="project" value="TreeGrafter"/>
</dbReference>
<proteinExistence type="predicted"/>
<dbReference type="GO" id="GO:0003677">
    <property type="term" value="F:DNA binding"/>
    <property type="evidence" value="ECO:0007669"/>
    <property type="project" value="UniProtKB-KW"/>
</dbReference>
<reference evidence="3 4" key="1">
    <citation type="submission" date="2016-10" db="EMBL/GenBank/DDBJ databases">
        <authorList>
            <person name="Varghese N."/>
            <person name="Submissions S."/>
        </authorList>
    </citation>
    <scope>NUCLEOTIDE SEQUENCE [LARGE SCALE GENOMIC DNA]</scope>
    <source>
        <strain evidence="3 4">DSM 25353</strain>
    </source>
</reference>
<dbReference type="CDD" id="cd00093">
    <property type="entry name" value="HTH_XRE"/>
    <property type="match status" value="1"/>
</dbReference>
<dbReference type="EMBL" id="FNNO01000001">
    <property type="protein sequence ID" value="SDW08421.1"/>
    <property type="molecule type" value="Genomic_DNA"/>
</dbReference>
<dbReference type="Proteomes" id="UP000198711">
    <property type="component" value="Unassembled WGS sequence"/>
</dbReference>
<dbReference type="Pfam" id="PF07883">
    <property type="entry name" value="Cupin_2"/>
    <property type="match status" value="1"/>
</dbReference>
<protein>
    <submittedName>
        <fullName evidence="3">Transcriptional regulator, XRE family with cupin sensor</fullName>
    </submittedName>
</protein>
<dbReference type="InterPro" id="IPR001387">
    <property type="entry name" value="Cro/C1-type_HTH"/>
</dbReference>
<dbReference type="PANTHER" id="PTHR46797:SF1">
    <property type="entry name" value="METHYLPHOSPHONATE SYNTHASE"/>
    <property type="match status" value="1"/>
</dbReference>
<sequence>MQEDIINQISNRLRELRKDKNITLQELADAAGVSKGMLSQVENNRSIPSLTVLLNLIKSLQIDFNEFFKDINLLSSDHKVIYRKKEQYQPFEKENAHGFYYQRLFSTTVHDYHVDFVLLRLESNAERQMVSTDAFEFKYLLKGKVEYTIGEETYLMEEGDSLFFDAGDLHNPRNTSQEDALLLVIYFFKNRSV</sequence>
<keyword evidence="1" id="KW-0238">DNA-binding</keyword>
<dbReference type="PANTHER" id="PTHR46797">
    <property type="entry name" value="HTH-TYPE TRANSCRIPTIONAL REGULATOR"/>
    <property type="match status" value="1"/>
</dbReference>
<evidence type="ECO:0000259" key="2">
    <source>
        <dbReference type="PROSITE" id="PS50943"/>
    </source>
</evidence>
<feature type="domain" description="HTH cro/C1-type" evidence="2">
    <location>
        <begin position="13"/>
        <end position="67"/>
    </location>
</feature>
<dbReference type="CDD" id="cd02209">
    <property type="entry name" value="cupin_XRE_C"/>
    <property type="match status" value="1"/>
</dbReference>
<dbReference type="SUPFAM" id="SSF47413">
    <property type="entry name" value="lambda repressor-like DNA-binding domains"/>
    <property type="match status" value="1"/>
</dbReference>
<organism evidence="3 4">
    <name type="scientific">Hydrobacter penzbergensis</name>
    <dbReference type="NCBI Taxonomy" id="1235997"/>
    <lineage>
        <taxon>Bacteria</taxon>
        <taxon>Pseudomonadati</taxon>
        <taxon>Bacteroidota</taxon>
        <taxon>Chitinophagia</taxon>
        <taxon>Chitinophagales</taxon>
        <taxon>Chitinophagaceae</taxon>
        <taxon>Hydrobacter</taxon>
    </lineage>
</organism>
<comment type="caution">
    <text evidence="3">The sequence shown here is derived from an EMBL/GenBank/DDBJ whole genome shotgun (WGS) entry which is preliminary data.</text>
</comment>
<dbReference type="SMART" id="SM00530">
    <property type="entry name" value="HTH_XRE"/>
    <property type="match status" value="1"/>
</dbReference>